<evidence type="ECO:0000313" key="2">
    <source>
        <dbReference type="Proteomes" id="UP000297475"/>
    </source>
</evidence>
<dbReference type="PANTHER" id="PTHR34801">
    <property type="entry name" value="EXPRESSED PROTEIN"/>
    <property type="match status" value="1"/>
</dbReference>
<organism evidence="1 2">
    <name type="scientific">Natronospirillum operosum</name>
    <dbReference type="NCBI Taxonomy" id="2759953"/>
    <lineage>
        <taxon>Bacteria</taxon>
        <taxon>Pseudomonadati</taxon>
        <taxon>Pseudomonadota</taxon>
        <taxon>Gammaproteobacteria</taxon>
        <taxon>Oceanospirillales</taxon>
        <taxon>Natronospirillaceae</taxon>
        <taxon>Natronospirillum</taxon>
    </lineage>
</organism>
<name>A0A4Z0W9G0_9GAMM</name>
<dbReference type="AlphaFoldDB" id="A0A4Z0W9G0"/>
<dbReference type="OrthoDB" id="9793534at2"/>
<dbReference type="Proteomes" id="UP000297475">
    <property type="component" value="Unassembled WGS sequence"/>
</dbReference>
<dbReference type="Pfam" id="PF07386">
    <property type="entry name" value="DUF1499"/>
    <property type="match status" value="1"/>
</dbReference>
<dbReference type="EMBL" id="SRMF01000011">
    <property type="protein sequence ID" value="TGG90787.1"/>
    <property type="molecule type" value="Genomic_DNA"/>
</dbReference>
<dbReference type="InterPro" id="IPR010865">
    <property type="entry name" value="DUF1499"/>
</dbReference>
<protein>
    <submittedName>
        <fullName evidence="1">DUF1499 domain-containing protein</fullName>
    </submittedName>
</protein>
<sequence length="184" mass="19977">MPADRHNHRSFRRPRARPGARRMLHLLIGLLILTALVVLTMRLVVNPLSRPAAIGLAEHNSLQPCPGTPNCVSSQAATDAAEYIQPLQVSATQEAPIDAVSRHLGAVGNYRIVTQDPHYLHAEFITPLMAYRDDLELLADPAQPGQVQVRSASRVGRSDLGKNRARVEALRQALASDSSATTAD</sequence>
<evidence type="ECO:0000313" key="1">
    <source>
        <dbReference type="EMBL" id="TGG90787.1"/>
    </source>
</evidence>
<reference evidence="1 2" key="1">
    <citation type="submission" date="2019-04" db="EMBL/GenBank/DDBJ databases">
        <title>Natronospirillum operosus gen. nov., sp. nov., a haloalkaliphilic satellite isolated from decaying biomass of laboratory culture of cyanobacterium Geitlerinema sp. and proposal of Natronospirillaceae fam. nov. and Saccharospirillaceae fam. nov.</title>
        <authorList>
            <person name="Kevbrin V."/>
            <person name="Boltyanskaya Y."/>
            <person name="Koziaeva V."/>
            <person name="Grouzdev D.S."/>
            <person name="Park M."/>
            <person name="Cho J."/>
        </authorList>
    </citation>
    <scope>NUCLEOTIDE SEQUENCE [LARGE SCALE GENOMIC DNA]</scope>
    <source>
        <strain evidence="1 2">G-116</strain>
    </source>
</reference>
<keyword evidence="2" id="KW-1185">Reference proteome</keyword>
<proteinExistence type="predicted"/>
<dbReference type="PANTHER" id="PTHR34801:SF6">
    <property type="entry name" value="SLL1620 PROTEIN"/>
    <property type="match status" value="1"/>
</dbReference>
<gene>
    <name evidence="1" type="ORF">E4656_17785</name>
</gene>
<accession>A0A4Z0W9G0</accession>
<comment type="caution">
    <text evidence="1">The sequence shown here is derived from an EMBL/GenBank/DDBJ whole genome shotgun (WGS) entry which is preliminary data.</text>
</comment>